<feature type="domain" description="ABC transporter" evidence="6">
    <location>
        <begin position="12"/>
        <end position="246"/>
    </location>
</feature>
<dbReference type="SUPFAM" id="SSF52540">
    <property type="entry name" value="P-loop containing nucleoside triphosphate hydrolases"/>
    <property type="match status" value="1"/>
</dbReference>
<dbReference type="Gene3D" id="3.40.50.300">
    <property type="entry name" value="P-loop containing nucleotide triphosphate hydrolases"/>
    <property type="match status" value="1"/>
</dbReference>
<keyword evidence="5" id="KW-0029">Amino-acid transport</keyword>
<evidence type="ECO:0000256" key="5">
    <source>
        <dbReference type="ARBA" id="ARBA00022970"/>
    </source>
</evidence>
<dbReference type="PROSITE" id="PS50893">
    <property type="entry name" value="ABC_TRANSPORTER_2"/>
    <property type="match status" value="1"/>
</dbReference>
<dbReference type="RefSeq" id="WP_062282777.1">
    <property type="nucleotide sequence ID" value="NZ_DF968181.1"/>
</dbReference>
<name>A0A0S7BM16_9CHLR</name>
<dbReference type="GO" id="GO:0016887">
    <property type="term" value="F:ATP hydrolysis activity"/>
    <property type="evidence" value="ECO:0007669"/>
    <property type="project" value="InterPro"/>
</dbReference>
<evidence type="ECO:0000259" key="6">
    <source>
        <dbReference type="PROSITE" id="PS50893"/>
    </source>
</evidence>
<evidence type="ECO:0000313" key="8">
    <source>
        <dbReference type="Proteomes" id="UP000053370"/>
    </source>
</evidence>
<evidence type="ECO:0000313" key="7">
    <source>
        <dbReference type="EMBL" id="GAP41477.1"/>
    </source>
</evidence>
<evidence type="ECO:0000256" key="1">
    <source>
        <dbReference type="ARBA" id="ARBA00005417"/>
    </source>
</evidence>
<dbReference type="InterPro" id="IPR003593">
    <property type="entry name" value="AAA+_ATPase"/>
</dbReference>
<dbReference type="EMBL" id="DF968181">
    <property type="protein sequence ID" value="GAP41477.1"/>
    <property type="molecule type" value="Genomic_DNA"/>
</dbReference>
<dbReference type="Proteomes" id="UP000053370">
    <property type="component" value="Unassembled WGS sequence"/>
</dbReference>
<gene>
    <name evidence="7" type="ORF">ATC1_131467</name>
</gene>
<dbReference type="PATRIC" id="fig|1678840.3.peg.2934"/>
<keyword evidence="8" id="KW-1185">Reference proteome</keyword>
<sequence>MSDRENRQNPLLHVSDLVVSYGKIAAIKGISFDVYKGEIVAMLGANGAGKTTTLNALTSVISVKNGEIVFKGKNIKGMPTHKITIMGMIHVPEGRRIFPSLTVGENLRAAAYLYEKKDKALFENRRDYVMNLFPRLRERVTQLGGTLSGGEQQMLAIGRALITGGDIVLMDEPSMGMAPNLVMEIFETIKKIAENGQTIMLVEQNAMMAMEIAHYCYVLETGNVTYDGTPQMMKANKNIVEAYLGS</sequence>
<dbReference type="GO" id="GO:0015807">
    <property type="term" value="P:L-amino acid transport"/>
    <property type="evidence" value="ECO:0007669"/>
    <property type="project" value="TreeGrafter"/>
</dbReference>
<keyword evidence="3" id="KW-0547">Nucleotide-binding</keyword>
<dbReference type="Pfam" id="PF00005">
    <property type="entry name" value="ABC_tran"/>
    <property type="match status" value="1"/>
</dbReference>
<dbReference type="AlphaFoldDB" id="A0A0S7BM16"/>
<dbReference type="CDD" id="cd03224">
    <property type="entry name" value="ABC_TM1139_LivF_branched"/>
    <property type="match status" value="1"/>
</dbReference>
<dbReference type="GO" id="GO:0015658">
    <property type="term" value="F:branched-chain amino acid transmembrane transporter activity"/>
    <property type="evidence" value="ECO:0007669"/>
    <property type="project" value="TreeGrafter"/>
</dbReference>
<evidence type="ECO:0000256" key="4">
    <source>
        <dbReference type="ARBA" id="ARBA00022840"/>
    </source>
</evidence>
<dbReference type="InterPro" id="IPR017871">
    <property type="entry name" value="ABC_transporter-like_CS"/>
</dbReference>
<keyword evidence="2" id="KW-0813">Transport</keyword>
<protein>
    <submittedName>
        <fullName evidence="7">Urea ABC transporter ATP-binding protein</fullName>
    </submittedName>
</protein>
<keyword evidence="4 7" id="KW-0067">ATP-binding</keyword>
<dbReference type="OrthoDB" id="9776369at2"/>
<proteinExistence type="inferred from homology"/>
<dbReference type="SMART" id="SM00382">
    <property type="entry name" value="AAA"/>
    <property type="match status" value="1"/>
</dbReference>
<dbReference type="InterPro" id="IPR003439">
    <property type="entry name" value="ABC_transporter-like_ATP-bd"/>
</dbReference>
<dbReference type="InterPro" id="IPR027417">
    <property type="entry name" value="P-loop_NTPase"/>
</dbReference>
<accession>A0A0S7BM16</accession>
<dbReference type="PANTHER" id="PTHR43820:SF4">
    <property type="entry name" value="HIGH-AFFINITY BRANCHED-CHAIN AMINO ACID TRANSPORT ATP-BINDING PROTEIN LIVF"/>
    <property type="match status" value="1"/>
</dbReference>
<dbReference type="GO" id="GO:0005524">
    <property type="term" value="F:ATP binding"/>
    <property type="evidence" value="ECO:0007669"/>
    <property type="project" value="UniProtKB-KW"/>
</dbReference>
<comment type="similarity">
    <text evidence="1">Belongs to the ABC transporter superfamily.</text>
</comment>
<dbReference type="PROSITE" id="PS00211">
    <property type="entry name" value="ABC_TRANSPORTER_1"/>
    <property type="match status" value="1"/>
</dbReference>
<evidence type="ECO:0000256" key="3">
    <source>
        <dbReference type="ARBA" id="ARBA00022741"/>
    </source>
</evidence>
<dbReference type="PANTHER" id="PTHR43820">
    <property type="entry name" value="HIGH-AFFINITY BRANCHED-CHAIN AMINO ACID TRANSPORT ATP-BINDING PROTEIN LIVF"/>
    <property type="match status" value="1"/>
</dbReference>
<organism evidence="7">
    <name type="scientific">Flexilinea flocculi</name>
    <dbReference type="NCBI Taxonomy" id="1678840"/>
    <lineage>
        <taxon>Bacteria</taxon>
        <taxon>Bacillati</taxon>
        <taxon>Chloroflexota</taxon>
        <taxon>Anaerolineae</taxon>
        <taxon>Anaerolineales</taxon>
        <taxon>Anaerolineaceae</taxon>
        <taxon>Flexilinea</taxon>
    </lineage>
</organism>
<dbReference type="STRING" id="1678840.ATC1_131467"/>
<reference evidence="7" key="1">
    <citation type="journal article" date="2015" name="Genome Announc.">
        <title>Draft Genome Sequence of Anaerolineae Strain TC1, a Novel Isolate from a Methanogenic Wastewater Treatment System.</title>
        <authorList>
            <person name="Matsuura N."/>
            <person name="Tourlousse D.M."/>
            <person name="Sun L."/>
            <person name="Toyonaga M."/>
            <person name="Kuroda K."/>
            <person name="Ohashi A."/>
            <person name="Cruz R."/>
            <person name="Yamaguchi T."/>
            <person name="Sekiguchi Y."/>
        </authorList>
    </citation>
    <scope>NUCLEOTIDE SEQUENCE [LARGE SCALE GENOMIC DNA]</scope>
    <source>
        <strain evidence="7">TC1</strain>
    </source>
</reference>
<dbReference type="InterPro" id="IPR052156">
    <property type="entry name" value="BCAA_Transport_ATP-bd_LivF"/>
</dbReference>
<evidence type="ECO:0000256" key="2">
    <source>
        <dbReference type="ARBA" id="ARBA00022448"/>
    </source>
</evidence>